<protein>
    <submittedName>
        <fullName evidence="2">Uncharacterized protein</fullName>
    </submittedName>
</protein>
<dbReference type="RefSeq" id="XP_003010330.1">
    <property type="nucleotide sequence ID" value="XM_003010284.1"/>
</dbReference>
<comment type="caution">
    <text evidence="2">The sequence shown here is derived from an EMBL/GenBank/DDBJ whole genome shotgun (WGS) entry which is preliminary data.</text>
</comment>
<feature type="region of interest" description="Disordered" evidence="1">
    <location>
        <begin position="37"/>
        <end position="67"/>
    </location>
</feature>
<dbReference type="AlphaFoldDB" id="D4B3J2"/>
<proteinExistence type="predicted"/>
<dbReference type="Proteomes" id="UP000008866">
    <property type="component" value="Unassembled WGS sequence"/>
</dbReference>
<dbReference type="HOGENOM" id="CLU_2145243_0_0_1"/>
<keyword evidence="3" id="KW-1185">Reference proteome</keyword>
<evidence type="ECO:0000313" key="2">
    <source>
        <dbReference type="EMBL" id="EFE29690.1"/>
    </source>
</evidence>
<name>D4B3J2_ARTBC</name>
<feature type="compositionally biased region" description="Basic and acidic residues" evidence="1">
    <location>
        <begin position="44"/>
        <end position="62"/>
    </location>
</feature>
<evidence type="ECO:0000256" key="1">
    <source>
        <dbReference type="SAM" id="MobiDB-lite"/>
    </source>
</evidence>
<reference evidence="3" key="1">
    <citation type="journal article" date="2011" name="Genome Biol.">
        <title>Comparative and functional genomics provide insights into the pathogenicity of dermatophytic fungi.</title>
        <authorList>
            <person name="Burmester A."/>
            <person name="Shelest E."/>
            <person name="Gloeckner G."/>
            <person name="Heddergott C."/>
            <person name="Schindler S."/>
            <person name="Staib P."/>
            <person name="Heidel A."/>
            <person name="Felder M."/>
            <person name="Petzold A."/>
            <person name="Szafranski K."/>
            <person name="Feuermann M."/>
            <person name="Pedruzzi I."/>
            <person name="Priebe S."/>
            <person name="Groth M."/>
            <person name="Winkler R."/>
            <person name="Li W."/>
            <person name="Kniemeyer O."/>
            <person name="Schroeckh V."/>
            <person name="Hertweck C."/>
            <person name="Hube B."/>
            <person name="White T.C."/>
            <person name="Platzer M."/>
            <person name="Guthke R."/>
            <person name="Heitman J."/>
            <person name="Woestemeyer J."/>
            <person name="Zipfel P.F."/>
            <person name="Monod M."/>
            <person name="Brakhage A.A."/>
        </authorList>
    </citation>
    <scope>NUCLEOTIDE SEQUENCE [LARGE SCALE GENOMIC DNA]</scope>
    <source>
        <strain evidence="3">ATCC MYA-4681 / CBS 112371</strain>
    </source>
</reference>
<dbReference type="GeneID" id="9525600"/>
<accession>D4B3J2</accession>
<organism evidence="2 3">
    <name type="scientific">Arthroderma benhamiae (strain ATCC MYA-4681 / CBS 112371)</name>
    <name type="common">Trichophyton mentagrophytes</name>
    <dbReference type="NCBI Taxonomy" id="663331"/>
    <lineage>
        <taxon>Eukaryota</taxon>
        <taxon>Fungi</taxon>
        <taxon>Dikarya</taxon>
        <taxon>Ascomycota</taxon>
        <taxon>Pezizomycotina</taxon>
        <taxon>Eurotiomycetes</taxon>
        <taxon>Eurotiomycetidae</taxon>
        <taxon>Onygenales</taxon>
        <taxon>Arthrodermataceae</taxon>
        <taxon>Trichophyton</taxon>
    </lineage>
</organism>
<dbReference type="EMBL" id="ABSU01000034">
    <property type="protein sequence ID" value="EFE29690.1"/>
    <property type="molecule type" value="Genomic_DNA"/>
</dbReference>
<evidence type="ECO:0000313" key="3">
    <source>
        <dbReference type="Proteomes" id="UP000008866"/>
    </source>
</evidence>
<dbReference type="KEGG" id="abe:ARB_03031"/>
<gene>
    <name evidence="2" type="ORF">ARB_03031</name>
</gene>
<sequence length="112" mass="12157">MVFLKFSRAVADEAADGVDDDVIGDRDEDGNAAAELAGVGIEEEEKKGDERRKEKITSDQKAKKNVTPHLTTVLRAGGVIIRSTQRSTAGERKDDKQPWYAVTFDAECACSG</sequence>